<dbReference type="Pfam" id="PF12363">
    <property type="entry name" value="Phage_TAC_12"/>
    <property type="match status" value="1"/>
</dbReference>
<organism evidence="1">
    <name type="scientific">Siphoviridae sp. ctZAU11</name>
    <dbReference type="NCBI Taxonomy" id="2826381"/>
    <lineage>
        <taxon>Viruses</taxon>
        <taxon>Duplodnaviria</taxon>
        <taxon>Heunggongvirae</taxon>
        <taxon>Uroviricota</taxon>
        <taxon>Caudoviricetes</taxon>
    </lineage>
</organism>
<evidence type="ECO:0000313" key="1">
    <source>
        <dbReference type="EMBL" id="DAD96284.1"/>
    </source>
</evidence>
<proteinExistence type="predicted"/>
<protein>
    <submittedName>
        <fullName evidence="1">Tail assembly chaperone</fullName>
    </submittedName>
</protein>
<sequence>MQLTINEKNYNVKFGVKFVRALDKAYPIEQQGLKFGMALSAKIPELYAKNIASLADIIYYGTVTESPRPSLADVETFVEECEDLEKLFDDVLQELSESNAGKSLLQEMNQGLKKK</sequence>
<name>A0A8S5NPI6_9CAUD</name>
<accession>A0A8S5NPI6</accession>
<reference evidence="1" key="1">
    <citation type="journal article" date="2021" name="Proc. Natl. Acad. Sci. U.S.A.">
        <title>A Catalog of Tens of Thousands of Viruses from Human Metagenomes Reveals Hidden Associations with Chronic Diseases.</title>
        <authorList>
            <person name="Tisza M.J."/>
            <person name="Buck C.B."/>
        </authorList>
    </citation>
    <scope>NUCLEOTIDE SEQUENCE</scope>
    <source>
        <strain evidence="1">CtZAU11</strain>
    </source>
</reference>
<dbReference type="EMBL" id="BK015214">
    <property type="protein sequence ID" value="DAD96284.1"/>
    <property type="molecule type" value="Genomic_DNA"/>
</dbReference>
<dbReference type="InterPro" id="IPR024410">
    <property type="entry name" value="Phage_TAC_12"/>
</dbReference>